<organism evidence="1 2">
    <name type="scientific">Mycobacterium dioxanotrophicus</name>
    <dbReference type="NCBI Taxonomy" id="482462"/>
    <lineage>
        <taxon>Bacteria</taxon>
        <taxon>Bacillati</taxon>
        <taxon>Actinomycetota</taxon>
        <taxon>Actinomycetes</taxon>
        <taxon>Mycobacteriales</taxon>
        <taxon>Mycobacteriaceae</taxon>
        <taxon>Mycobacterium</taxon>
    </lineage>
</organism>
<dbReference type="KEGG" id="mdx:BTO20_11270"/>
<dbReference type="AlphaFoldDB" id="A0A1Y0C1X6"/>
<dbReference type="EMBL" id="CP020809">
    <property type="protein sequence ID" value="ART69086.1"/>
    <property type="molecule type" value="Genomic_DNA"/>
</dbReference>
<reference evidence="1 2" key="1">
    <citation type="submission" date="2017-04" db="EMBL/GenBank/DDBJ databases">
        <title>Whole Genome Sequence of 1,4-Dioxane Degrading Bacterium Mycobacterium dioxanotrophicus PH-06.</title>
        <authorList>
            <person name="He Y."/>
        </authorList>
    </citation>
    <scope>NUCLEOTIDE SEQUENCE [LARGE SCALE GENOMIC DNA]</scope>
    <source>
        <strain evidence="1 2">PH-06</strain>
    </source>
</reference>
<name>A0A1Y0C1X6_9MYCO</name>
<keyword evidence="2" id="KW-1185">Reference proteome</keyword>
<evidence type="ECO:0000313" key="2">
    <source>
        <dbReference type="Proteomes" id="UP000195331"/>
    </source>
</evidence>
<sequence length="225" mass="25368">MCEKHYNLDPERGYVDPGPSRERIELLRSRGVTIAMMNQHGLSKFGVRRVQTAERIRKATEAKVFSIPVPESLVRTRAHVDAIGTTRRIQALVALGWTQGQIAAELGTKQTAVSAIALRGKVTAETAIAVKELFERWSMTLGPSSLTRLRAIAKGWAPPLAWDELDDPGEKPNLGSRRRVPFPERYRELRAMSLSDEMIARRMGIDPESLERQLMRHGLYERRSA</sequence>
<accession>A0A1Y0C1X6</accession>
<evidence type="ECO:0000313" key="1">
    <source>
        <dbReference type="EMBL" id="ART69086.1"/>
    </source>
</evidence>
<proteinExistence type="predicted"/>
<protein>
    <submittedName>
        <fullName evidence="1">Uncharacterized protein</fullName>
    </submittedName>
</protein>
<dbReference type="Proteomes" id="UP000195331">
    <property type="component" value="Chromosome"/>
</dbReference>
<gene>
    <name evidence="1" type="ORF">BTO20_11270</name>
</gene>